<evidence type="ECO:0000313" key="1">
    <source>
        <dbReference type="EMBL" id="KAF7720988.1"/>
    </source>
</evidence>
<comment type="caution">
    <text evidence="1">The sequence shown here is derived from an EMBL/GenBank/DDBJ whole genome shotgun (WGS) entry which is preliminary data.</text>
</comment>
<evidence type="ECO:0000313" key="2">
    <source>
        <dbReference type="Proteomes" id="UP000605846"/>
    </source>
</evidence>
<dbReference type="Proteomes" id="UP000605846">
    <property type="component" value="Unassembled WGS sequence"/>
</dbReference>
<dbReference type="EMBL" id="JABAYA010000323">
    <property type="protein sequence ID" value="KAF7720988.1"/>
    <property type="molecule type" value="Genomic_DNA"/>
</dbReference>
<keyword evidence="2" id="KW-1185">Reference proteome</keyword>
<proteinExistence type="predicted"/>
<name>A0A8H7BDS2_9FUNG</name>
<sequence length="89" mass="9993">MKIAIIKQAFAENRLGFEVLVISNVNQEVYSKLPLFVKAGVERVIEANEDIGEHDNVMKIVIEESEGSEVFVRLIVKPIATFNSVQFSL</sequence>
<accession>A0A8H7BDS2</accession>
<protein>
    <submittedName>
        <fullName evidence="1">Uncharacterized protein</fullName>
    </submittedName>
</protein>
<organism evidence="1 2">
    <name type="scientific">Apophysomyces ossiformis</name>
    <dbReference type="NCBI Taxonomy" id="679940"/>
    <lineage>
        <taxon>Eukaryota</taxon>
        <taxon>Fungi</taxon>
        <taxon>Fungi incertae sedis</taxon>
        <taxon>Mucoromycota</taxon>
        <taxon>Mucoromycotina</taxon>
        <taxon>Mucoromycetes</taxon>
        <taxon>Mucorales</taxon>
        <taxon>Mucorineae</taxon>
        <taxon>Mucoraceae</taxon>
        <taxon>Apophysomyces</taxon>
    </lineage>
</organism>
<dbReference type="AlphaFoldDB" id="A0A8H7BDS2"/>
<gene>
    <name evidence="1" type="ORF">EC973_005638</name>
</gene>
<reference evidence="1" key="1">
    <citation type="submission" date="2020-01" db="EMBL/GenBank/DDBJ databases">
        <title>Genome Sequencing of Three Apophysomyces-Like Fungal Strains Confirms a Novel Fungal Genus in the Mucoromycota with divergent Burkholderia-like Endosymbiotic Bacteria.</title>
        <authorList>
            <person name="Stajich J.E."/>
            <person name="Macias A.M."/>
            <person name="Carter-House D."/>
            <person name="Lovett B."/>
            <person name="Kasson L.R."/>
            <person name="Berry K."/>
            <person name="Grigoriev I."/>
            <person name="Chang Y."/>
            <person name="Spatafora J."/>
            <person name="Kasson M.T."/>
        </authorList>
    </citation>
    <scope>NUCLEOTIDE SEQUENCE</scope>
    <source>
        <strain evidence="1">NRRL A-21654</strain>
    </source>
</reference>